<name>A0A7H2BCF6_9MICC</name>
<dbReference type="InterPro" id="IPR036196">
    <property type="entry name" value="Ptyr_pPase_sf"/>
</dbReference>
<dbReference type="InterPro" id="IPR023485">
    <property type="entry name" value="Ptyr_pPase"/>
</dbReference>
<dbReference type="PANTHER" id="PTHR11717:SF31">
    <property type="entry name" value="LOW MOLECULAR WEIGHT PROTEIN-TYROSINE-PHOSPHATASE ETP-RELATED"/>
    <property type="match status" value="1"/>
</dbReference>
<dbReference type="Gene3D" id="3.40.50.2300">
    <property type="match status" value="1"/>
</dbReference>
<protein>
    <submittedName>
        <fullName evidence="2">Low molecular weight phosphatase family protein</fullName>
    </submittedName>
</protein>
<organism evidence="2 3">
    <name type="scientific">Rothia terrae</name>
    <dbReference type="NCBI Taxonomy" id="396015"/>
    <lineage>
        <taxon>Bacteria</taxon>
        <taxon>Bacillati</taxon>
        <taxon>Actinomycetota</taxon>
        <taxon>Actinomycetes</taxon>
        <taxon>Micrococcales</taxon>
        <taxon>Micrococcaceae</taxon>
        <taxon>Rothia</taxon>
    </lineage>
</organism>
<proteinExistence type="predicted"/>
<dbReference type="InterPro" id="IPR050438">
    <property type="entry name" value="LMW_PTPase"/>
</dbReference>
<dbReference type="Proteomes" id="UP000516404">
    <property type="component" value="Chromosome"/>
</dbReference>
<reference evidence="2 3" key="1">
    <citation type="submission" date="2020-09" db="EMBL/GenBank/DDBJ databases">
        <title>Investigation of environmental microbes.</title>
        <authorList>
            <person name="Ou Y."/>
            <person name="Kang Q."/>
        </authorList>
    </citation>
    <scope>NUCLEOTIDE SEQUENCE [LARGE SCALE GENOMIC DNA]</scope>
    <source>
        <strain evidence="2 3">KJZ-14</strain>
    </source>
</reference>
<dbReference type="GO" id="GO:0004725">
    <property type="term" value="F:protein tyrosine phosphatase activity"/>
    <property type="evidence" value="ECO:0007669"/>
    <property type="project" value="TreeGrafter"/>
</dbReference>
<accession>A0A7H2BCF6</accession>
<dbReference type="EMBL" id="CP061539">
    <property type="protein sequence ID" value="QNV37352.1"/>
    <property type="molecule type" value="Genomic_DNA"/>
</dbReference>
<dbReference type="SMART" id="SM00226">
    <property type="entry name" value="LMWPc"/>
    <property type="match status" value="1"/>
</dbReference>
<dbReference type="KEGG" id="rter:IDM49_08945"/>
<dbReference type="PANTHER" id="PTHR11717">
    <property type="entry name" value="LOW MOLECULAR WEIGHT PROTEIN TYROSINE PHOSPHATASE"/>
    <property type="match status" value="1"/>
</dbReference>
<evidence type="ECO:0000259" key="1">
    <source>
        <dbReference type="SMART" id="SM00226"/>
    </source>
</evidence>
<dbReference type="AlphaFoldDB" id="A0A7H2BCF6"/>
<evidence type="ECO:0000313" key="3">
    <source>
        <dbReference type="Proteomes" id="UP000516404"/>
    </source>
</evidence>
<keyword evidence="3" id="KW-1185">Reference proteome</keyword>
<dbReference type="Pfam" id="PF01451">
    <property type="entry name" value="LMWPc"/>
    <property type="match status" value="1"/>
</dbReference>
<dbReference type="GeneID" id="96624367"/>
<dbReference type="SUPFAM" id="SSF52788">
    <property type="entry name" value="Phosphotyrosine protein phosphatases I"/>
    <property type="match status" value="1"/>
</dbReference>
<dbReference type="RefSeq" id="WP_190724256.1">
    <property type="nucleotide sequence ID" value="NZ_CP061539.1"/>
</dbReference>
<evidence type="ECO:0000313" key="2">
    <source>
        <dbReference type="EMBL" id="QNV37352.1"/>
    </source>
</evidence>
<gene>
    <name evidence="2" type="ORF">IDM49_08945</name>
</gene>
<sequence>MSKFNVASLLKRKDAPAPVIDQDRNTILFVCTGNIARSASAELIARHRDINDGWRFDSAGVGAVVGSGVAPDIDRELVHRGINIRGYRAKQMTRALAENAALIVAMDSTHRQWLIREFPQFHRKVVLLKQIQRAYAGGGEGNDALGYLTTLNLLEIPEDSIADPFRLGPQAAKKAVEEVEAGLDILLPWLGTRNAPQA</sequence>
<feature type="domain" description="Phosphotyrosine protein phosphatase I" evidence="1">
    <location>
        <begin position="25"/>
        <end position="189"/>
    </location>
</feature>